<gene>
    <name evidence="2" type="ORF">AVEN_242165_1</name>
</gene>
<dbReference type="InterPro" id="IPR002156">
    <property type="entry name" value="RNaseH_domain"/>
</dbReference>
<keyword evidence="3" id="KW-1185">Reference proteome</keyword>
<dbReference type="Pfam" id="PF00075">
    <property type="entry name" value="RNase_H"/>
    <property type="match status" value="1"/>
</dbReference>
<dbReference type="GO" id="GO:0003676">
    <property type="term" value="F:nucleic acid binding"/>
    <property type="evidence" value="ECO:0007669"/>
    <property type="project" value="InterPro"/>
</dbReference>
<reference evidence="2 3" key="1">
    <citation type="journal article" date="2019" name="Sci. Rep.">
        <title>Orb-weaving spider Araneus ventricosus genome elucidates the spidroin gene catalogue.</title>
        <authorList>
            <person name="Kono N."/>
            <person name="Nakamura H."/>
            <person name="Ohtoshi R."/>
            <person name="Moran D.A.P."/>
            <person name="Shinohara A."/>
            <person name="Yoshida Y."/>
            <person name="Fujiwara M."/>
            <person name="Mori M."/>
            <person name="Tomita M."/>
            <person name="Arakawa K."/>
        </authorList>
    </citation>
    <scope>NUCLEOTIDE SEQUENCE [LARGE SCALE GENOMIC DNA]</scope>
</reference>
<evidence type="ECO:0000259" key="1">
    <source>
        <dbReference type="PROSITE" id="PS50879"/>
    </source>
</evidence>
<protein>
    <recommendedName>
        <fullName evidence="1">RNase H type-1 domain-containing protein</fullName>
    </recommendedName>
</protein>
<dbReference type="AlphaFoldDB" id="A0A4Y2DE86"/>
<dbReference type="SUPFAM" id="SSF53098">
    <property type="entry name" value="Ribonuclease H-like"/>
    <property type="match status" value="1"/>
</dbReference>
<sequence length="168" mass="19302">MNTTEKISIDVDNRARIQVSSNPKSTSTIARRIFKFLHENPNISVKWIKSHAGHEGNEKADQMAKEAAKHGQQYQEIKLPKLFLKATLKRRLMEKWQVEWQDGDTGRKVEKILPKMSLQSVQRSSLDMDHFQPSGIDLDWLQTPCAAVVKRAPHFTTPQNPQQHPRGI</sequence>
<dbReference type="InterPro" id="IPR036397">
    <property type="entry name" value="RNaseH_sf"/>
</dbReference>
<dbReference type="Proteomes" id="UP000499080">
    <property type="component" value="Unassembled WGS sequence"/>
</dbReference>
<dbReference type="PROSITE" id="PS50879">
    <property type="entry name" value="RNASE_H_1"/>
    <property type="match status" value="1"/>
</dbReference>
<dbReference type="GO" id="GO:0004523">
    <property type="term" value="F:RNA-DNA hybrid ribonuclease activity"/>
    <property type="evidence" value="ECO:0007669"/>
    <property type="project" value="InterPro"/>
</dbReference>
<comment type="caution">
    <text evidence="2">The sequence shown here is derived from an EMBL/GenBank/DDBJ whole genome shotgun (WGS) entry which is preliminary data.</text>
</comment>
<dbReference type="OrthoDB" id="2752996at2759"/>
<evidence type="ECO:0000313" key="3">
    <source>
        <dbReference type="Proteomes" id="UP000499080"/>
    </source>
</evidence>
<proteinExistence type="predicted"/>
<feature type="domain" description="RNase H type-1" evidence="1">
    <location>
        <begin position="1"/>
        <end position="69"/>
    </location>
</feature>
<name>A0A4Y2DE86_ARAVE</name>
<dbReference type="InterPro" id="IPR012337">
    <property type="entry name" value="RNaseH-like_sf"/>
</dbReference>
<evidence type="ECO:0000313" key="2">
    <source>
        <dbReference type="EMBL" id="GBM15122.1"/>
    </source>
</evidence>
<organism evidence="2 3">
    <name type="scientific">Araneus ventricosus</name>
    <name type="common">Orbweaver spider</name>
    <name type="synonym">Epeira ventricosa</name>
    <dbReference type="NCBI Taxonomy" id="182803"/>
    <lineage>
        <taxon>Eukaryota</taxon>
        <taxon>Metazoa</taxon>
        <taxon>Ecdysozoa</taxon>
        <taxon>Arthropoda</taxon>
        <taxon>Chelicerata</taxon>
        <taxon>Arachnida</taxon>
        <taxon>Araneae</taxon>
        <taxon>Araneomorphae</taxon>
        <taxon>Entelegynae</taxon>
        <taxon>Araneoidea</taxon>
        <taxon>Araneidae</taxon>
        <taxon>Araneus</taxon>
    </lineage>
</organism>
<accession>A0A4Y2DE86</accession>
<dbReference type="Gene3D" id="3.30.420.10">
    <property type="entry name" value="Ribonuclease H-like superfamily/Ribonuclease H"/>
    <property type="match status" value="1"/>
</dbReference>
<dbReference type="EMBL" id="BGPR01000355">
    <property type="protein sequence ID" value="GBM15122.1"/>
    <property type="molecule type" value="Genomic_DNA"/>
</dbReference>